<dbReference type="PANTHER" id="PTHR30055:SF234">
    <property type="entry name" value="HTH-TYPE TRANSCRIPTIONAL REGULATOR BETI"/>
    <property type="match status" value="1"/>
</dbReference>
<accession>A0A919K8B9</accession>
<dbReference type="EMBL" id="BOMV01000083">
    <property type="protein sequence ID" value="GIF00535.1"/>
    <property type="molecule type" value="Genomic_DNA"/>
</dbReference>
<dbReference type="PANTHER" id="PTHR30055">
    <property type="entry name" value="HTH-TYPE TRANSCRIPTIONAL REGULATOR RUTR"/>
    <property type="match status" value="1"/>
</dbReference>
<proteinExistence type="predicted"/>
<reference evidence="5" key="1">
    <citation type="submission" date="2021-01" db="EMBL/GenBank/DDBJ databases">
        <title>Whole genome shotgun sequence of Actinoplanes rishiriensis NBRC 108556.</title>
        <authorList>
            <person name="Komaki H."/>
            <person name="Tamura T."/>
        </authorList>
    </citation>
    <scope>NUCLEOTIDE SEQUENCE</scope>
    <source>
        <strain evidence="5">NBRC 108556</strain>
    </source>
</reference>
<evidence type="ECO:0000256" key="3">
    <source>
        <dbReference type="ARBA" id="ARBA00023163"/>
    </source>
</evidence>
<dbReference type="InterPro" id="IPR001647">
    <property type="entry name" value="HTH_TetR"/>
</dbReference>
<dbReference type="AlphaFoldDB" id="A0A919K8B9"/>
<dbReference type="Pfam" id="PF00440">
    <property type="entry name" value="TetR_N"/>
    <property type="match status" value="1"/>
</dbReference>
<sequence>MVSGELWRGPGVSPVDAGSRRADAVATRRLLLRTAERLFAERGVHAVSARQIAEAAGQGSNSAVGYHIGTKADLVAAIVREHVGPMDRMREQMLRRVAGSGDLRAHIACLVLPVTNHLEGLGVPSWYARFAAQVVIDPGLRTVVVAEATASPVMRRAMDGILALARPMPGECVTVRTGMVRHLIVHTCADREQDLADGNAPSADTWPRTGRLLIDAIEALLTIKGARL</sequence>
<dbReference type="InterPro" id="IPR009057">
    <property type="entry name" value="Homeodomain-like_sf"/>
</dbReference>
<comment type="caution">
    <text evidence="5">The sequence shown here is derived from an EMBL/GenBank/DDBJ whole genome shotgun (WGS) entry which is preliminary data.</text>
</comment>
<keyword evidence="2" id="KW-0238">DNA-binding</keyword>
<evidence type="ECO:0000256" key="2">
    <source>
        <dbReference type="ARBA" id="ARBA00023125"/>
    </source>
</evidence>
<feature type="domain" description="HTH tetR-type" evidence="4">
    <location>
        <begin position="31"/>
        <end position="78"/>
    </location>
</feature>
<name>A0A919K8B9_9ACTN</name>
<dbReference type="InterPro" id="IPR050109">
    <property type="entry name" value="HTH-type_TetR-like_transc_reg"/>
</dbReference>
<dbReference type="GO" id="GO:0003700">
    <property type="term" value="F:DNA-binding transcription factor activity"/>
    <property type="evidence" value="ECO:0007669"/>
    <property type="project" value="TreeGrafter"/>
</dbReference>
<dbReference type="Proteomes" id="UP000636960">
    <property type="component" value="Unassembled WGS sequence"/>
</dbReference>
<evidence type="ECO:0000313" key="6">
    <source>
        <dbReference type="Proteomes" id="UP000636960"/>
    </source>
</evidence>
<dbReference type="GO" id="GO:0000976">
    <property type="term" value="F:transcription cis-regulatory region binding"/>
    <property type="evidence" value="ECO:0007669"/>
    <property type="project" value="TreeGrafter"/>
</dbReference>
<evidence type="ECO:0000256" key="1">
    <source>
        <dbReference type="ARBA" id="ARBA00023015"/>
    </source>
</evidence>
<dbReference type="SUPFAM" id="SSF46689">
    <property type="entry name" value="Homeodomain-like"/>
    <property type="match status" value="1"/>
</dbReference>
<evidence type="ECO:0000259" key="4">
    <source>
        <dbReference type="Pfam" id="PF00440"/>
    </source>
</evidence>
<protein>
    <submittedName>
        <fullName evidence="5">TetR family transcriptional regulator</fullName>
    </submittedName>
</protein>
<gene>
    <name evidence="5" type="ORF">Ari01nite_79990</name>
</gene>
<organism evidence="5 6">
    <name type="scientific">Paractinoplanes rishiriensis</name>
    <dbReference type="NCBI Taxonomy" id="1050105"/>
    <lineage>
        <taxon>Bacteria</taxon>
        <taxon>Bacillati</taxon>
        <taxon>Actinomycetota</taxon>
        <taxon>Actinomycetes</taxon>
        <taxon>Micromonosporales</taxon>
        <taxon>Micromonosporaceae</taxon>
        <taxon>Paractinoplanes</taxon>
    </lineage>
</organism>
<keyword evidence="3" id="KW-0804">Transcription</keyword>
<dbReference type="Gene3D" id="1.10.357.10">
    <property type="entry name" value="Tetracycline Repressor, domain 2"/>
    <property type="match status" value="1"/>
</dbReference>
<keyword evidence="1" id="KW-0805">Transcription regulation</keyword>
<evidence type="ECO:0000313" key="5">
    <source>
        <dbReference type="EMBL" id="GIF00535.1"/>
    </source>
</evidence>
<keyword evidence="6" id="KW-1185">Reference proteome</keyword>